<organism evidence="4 5">
    <name type="scientific">Pelosinus propionicus DSM 13327</name>
    <dbReference type="NCBI Taxonomy" id="1123291"/>
    <lineage>
        <taxon>Bacteria</taxon>
        <taxon>Bacillati</taxon>
        <taxon>Bacillota</taxon>
        <taxon>Negativicutes</taxon>
        <taxon>Selenomonadales</taxon>
        <taxon>Sporomusaceae</taxon>
        <taxon>Pelosinus</taxon>
    </lineage>
</organism>
<sequence length="281" mass="31883">MKIFVVGANGQLGREIKRQFQDKYELFLHGTDTLNITNSDAVDTAIAKVKPDVVINAAAYTNVEKAEEDCDNAFQVNAIGAENLATSCKKHDSKLVHISTDYVFDGTKDKPYEEFDLHNPLSIYGRSKSLGEKLIEQVGGKYFILRTSWLYGDGNNFVRTMLRLSREKSEISVVGDQYGTPTYTKDLCWAIEKAMCTTFYGVYHASNEGSCSWYEFAKEIMTAAKCKTIIKSLTTAEYPVKAKRPMNSVMENRMLKLRGLNTMRPWQEALKDYLEHECQQL</sequence>
<evidence type="ECO:0000256" key="1">
    <source>
        <dbReference type="ARBA" id="ARBA00010944"/>
    </source>
</evidence>
<dbReference type="GO" id="GO:0008831">
    <property type="term" value="F:dTDP-4-dehydrorhamnose reductase activity"/>
    <property type="evidence" value="ECO:0007669"/>
    <property type="project" value="UniProtKB-EC"/>
</dbReference>
<dbReference type="InterPro" id="IPR036291">
    <property type="entry name" value="NAD(P)-bd_dom_sf"/>
</dbReference>
<dbReference type="GO" id="GO:0019305">
    <property type="term" value="P:dTDP-rhamnose biosynthetic process"/>
    <property type="evidence" value="ECO:0007669"/>
    <property type="project" value="UniProtKB-UniPathway"/>
</dbReference>
<dbReference type="Pfam" id="PF04321">
    <property type="entry name" value="RmlD_sub_bind"/>
    <property type="match status" value="1"/>
</dbReference>
<evidence type="ECO:0000313" key="5">
    <source>
        <dbReference type="Proteomes" id="UP000199520"/>
    </source>
</evidence>
<dbReference type="CDD" id="cd05254">
    <property type="entry name" value="dTDP_HR_like_SDR_e"/>
    <property type="match status" value="1"/>
</dbReference>
<comment type="pathway">
    <text evidence="2">Carbohydrate biosynthesis; dTDP-L-rhamnose biosynthesis.</text>
</comment>
<dbReference type="FunFam" id="3.40.50.720:FF:000159">
    <property type="entry name" value="dTDP-4-dehydrorhamnose reductase"/>
    <property type="match status" value="1"/>
</dbReference>
<dbReference type="NCBIfam" id="TIGR01214">
    <property type="entry name" value="rmlD"/>
    <property type="match status" value="1"/>
</dbReference>
<evidence type="ECO:0000259" key="3">
    <source>
        <dbReference type="Pfam" id="PF04321"/>
    </source>
</evidence>
<gene>
    <name evidence="4" type="ORF">SAMN04490355_103622</name>
</gene>
<dbReference type="InterPro" id="IPR005913">
    <property type="entry name" value="dTDP_dehydrorham_reduct"/>
</dbReference>
<protein>
    <recommendedName>
        <fullName evidence="2">dTDP-4-dehydrorhamnose reductase</fullName>
        <ecNumber evidence="2">1.1.1.133</ecNumber>
    </recommendedName>
</protein>
<dbReference type="UniPathway" id="UPA00124"/>
<dbReference type="EMBL" id="FOTS01000036">
    <property type="protein sequence ID" value="SFM05228.1"/>
    <property type="molecule type" value="Genomic_DNA"/>
</dbReference>
<reference evidence="5" key="1">
    <citation type="submission" date="2016-10" db="EMBL/GenBank/DDBJ databases">
        <authorList>
            <person name="Varghese N."/>
            <person name="Submissions S."/>
        </authorList>
    </citation>
    <scope>NUCLEOTIDE SEQUENCE [LARGE SCALE GENOMIC DNA]</scope>
    <source>
        <strain evidence="5">DSM 13327</strain>
    </source>
</reference>
<comment type="similarity">
    <text evidence="1 2">Belongs to the dTDP-4-dehydrorhamnose reductase family.</text>
</comment>
<feature type="domain" description="RmlD-like substrate binding" evidence="3">
    <location>
        <begin position="1"/>
        <end position="276"/>
    </location>
</feature>
<keyword evidence="5" id="KW-1185">Reference proteome</keyword>
<keyword evidence="2" id="KW-0560">Oxidoreductase</keyword>
<dbReference type="Proteomes" id="UP000199520">
    <property type="component" value="Unassembled WGS sequence"/>
</dbReference>
<dbReference type="SUPFAM" id="SSF51735">
    <property type="entry name" value="NAD(P)-binding Rossmann-fold domains"/>
    <property type="match status" value="1"/>
</dbReference>
<dbReference type="AlphaFoldDB" id="A0A1I4MPS2"/>
<dbReference type="Gene3D" id="3.40.50.720">
    <property type="entry name" value="NAD(P)-binding Rossmann-like Domain"/>
    <property type="match status" value="1"/>
</dbReference>
<dbReference type="STRING" id="1123291.SAMN04490355_103622"/>
<dbReference type="InterPro" id="IPR029903">
    <property type="entry name" value="RmlD-like-bd"/>
</dbReference>
<dbReference type="Gene3D" id="3.90.25.10">
    <property type="entry name" value="UDP-galactose 4-epimerase, domain 1"/>
    <property type="match status" value="1"/>
</dbReference>
<dbReference type="OrthoDB" id="9803892at2"/>
<accession>A0A1I4MPS2</accession>
<evidence type="ECO:0000256" key="2">
    <source>
        <dbReference type="RuleBase" id="RU364082"/>
    </source>
</evidence>
<evidence type="ECO:0000313" key="4">
    <source>
        <dbReference type="EMBL" id="SFM05228.1"/>
    </source>
</evidence>
<keyword evidence="2" id="KW-0521">NADP</keyword>
<comment type="function">
    <text evidence="2">Catalyzes the reduction of dTDP-6-deoxy-L-lyxo-4-hexulose to yield dTDP-L-rhamnose.</text>
</comment>
<dbReference type="PANTHER" id="PTHR10491:SF4">
    <property type="entry name" value="METHIONINE ADENOSYLTRANSFERASE 2 SUBUNIT BETA"/>
    <property type="match status" value="1"/>
</dbReference>
<dbReference type="PANTHER" id="PTHR10491">
    <property type="entry name" value="DTDP-4-DEHYDRORHAMNOSE REDUCTASE"/>
    <property type="match status" value="1"/>
</dbReference>
<name>A0A1I4MPS2_9FIRM</name>
<dbReference type="EC" id="1.1.1.133" evidence="2"/>
<proteinExistence type="inferred from homology"/>